<dbReference type="EMBL" id="QEAQ01000005">
    <property type="protein sequence ID" value="TPX61867.1"/>
    <property type="molecule type" value="Genomic_DNA"/>
</dbReference>
<keyword evidence="3" id="KW-1185">Reference proteome</keyword>
<name>A0A507EEP0_9FUNG</name>
<feature type="compositionally biased region" description="Low complexity" evidence="1">
    <location>
        <begin position="395"/>
        <end position="404"/>
    </location>
</feature>
<feature type="region of interest" description="Disordered" evidence="1">
    <location>
        <begin position="434"/>
        <end position="503"/>
    </location>
</feature>
<accession>A0A507EEP0</accession>
<protein>
    <submittedName>
        <fullName evidence="2">Uncharacterized protein</fullName>
    </submittedName>
</protein>
<feature type="region of interest" description="Disordered" evidence="1">
    <location>
        <begin position="515"/>
        <end position="536"/>
    </location>
</feature>
<comment type="caution">
    <text evidence="2">The sequence shown here is derived from an EMBL/GenBank/DDBJ whole genome shotgun (WGS) entry which is preliminary data.</text>
</comment>
<feature type="compositionally biased region" description="Low complexity" evidence="1">
    <location>
        <begin position="183"/>
        <end position="197"/>
    </location>
</feature>
<reference evidence="2 3" key="1">
    <citation type="journal article" date="2019" name="Sci. Rep.">
        <title>Comparative genomics of chytrid fungi reveal insights into the obligate biotrophic and pathogenic lifestyle of Synchytrium endobioticum.</title>
        <authorList>
            <person name="van de Vossenberg B.T.L.H."/>
            <person name="Warris S."/>
            <person name="Nguyen H.D.T."/>
            <person name="van Gent-Pelzer M.P.E."/>
            <person name="Joly D.L."/>
            <person name="van de Geest H.C."/>
            <person name="Bonants P.J.M."/>
            <person name="Smith D.S."/>
            <person name="Levesque C.A."/>
            <person name="van der Lee T.A.J."/>
        </authorList>
    </citation>
    <scope>NUCLEOTIDE SEQUENCE [LARGE SCALE GENOMIC DNA]</scope>
    <source>
        <strain evidence="2 3">CBS 809.83</strain>
    </source>
</reference>
<dbReference type="Proteomes" id="UP000318582">
    <property type="component" value="Unassembled WGS sequence"/>
</dbReference>
<evidence type="ECO:0000313" key="2">
    <source>
        <dbReference type="EMBL" id="TPX61867.1"/>
    </source>
</evidence>
<feature type="compositionally biased region" description="Low complexity" evidence="1">
    <location>
        <begin position="478"/>
        <end position="489"/>
    </location>
</feature>
<feature type="compositionally biased region" description="Low complexity" evidence="1">
    <location>
        <begin position="147"/>
        <end position="170"/>
    </location>
</feature>
<organism evidence="2 3">
    <name type="scientific">Powellomyces hirtus</name>
    <dbReference type="NCBI Taxonomy" id="109895"/>
    <lineage>
        <taxon>Eukaryota</taxon>
        <taxon>Fungi</taxon>
        <taxon>Fungi incertae sedis</taxon>
        <taxon>Chytridiomycota</taxon>
        <taxon>Chytridiomycota incertae sedis</taxon>
        <taxon>Chytridiomycetes</taxon>
        <taxon>Spizellomycetales</taxon>
        <taxon>Powellomycetaceae</taxon>
        <taxon>Powellomyces</taxon>
    </lineage>
</organism>
<feature type="compositionally biased region" description="Polar residues" evidence="1">
    <location>
        <begin position="209"/>
        <end position="231"/>
    </location>
</feature>
<gene>
    <name evidence="2" type="ORF">PhCBS80983_g00846</name>
</gene>
<feature type="compositionally biased region" description="Pro residues" evidence="1">
    <location>
        <begin position="446"/>
        <end position="457"/>
    </location>
</feature>
<proteinExistence type="predicted"/>
<feature type="compositionally biased region" description="Pro residues" evidence="1">
    <location>
        <begin position="371"/>
        <end position="381"/>
    </location>
</feature>
<sequence>MPVVQISCPGNNPQKALVSLDRYPTLSSFLHTLPTRFNLPHPSSKHAKQAASLTYLDNGQPYDITDDEGWIIALGEMEHQPKPTLVWTVHVKREREEEQATAATTVPVSVPLSVPFGIAGLGNGLGHVIAASDREGMDVLTQLLSQSSNNNNNDNTSNANGGAGTTVNDAVNAHSAGATDHPSNSTTTTTTNTNNSNGPAPKRRRRSSKNPNIDGTVPPTSASPMKRQQQQTELYRRLSKEAGHAAAFDALDKSWQDRFYSLADIVQDIFGSRHYLLNPLEVACPLCLTCIKLSQICERRMGNLMHAQHHLRKVHYDSPLNIVRETAVALVARWEERFGAGKMVVTPITEDMRRCLRDIDGGRDGPSAMQFPPPASQPQPQTPQQQQPGVVNTISQQQQQQHSQHPQHHHLLHQQQQHLSRVGVAVSDHPSQVLLSSTPQQQHAQPPVPQPNQPQQPDPVLSSLDSSSHQHAHHTHHAPPQQQQLQSQHQQDHQQQHQQHLHHQQLHNVALTVHHHQHPVSQQQGLGIVNGPFSHR</sequence>
<feature type="compositionally biased region" description="Low complexity" evidence="1">
    <location>
        <begin position="458"/>
        <end position="469"/>
    </location>
</feature>
<feature type="region of interest" description="Disordered" evidence="1">
    <location>
        <begin position="146"/>
        <end position="231"/>
    </location>
</feature>
<evidence type="ECO:0000256" key="1">
    <source>
        <dbReference type="SAM" id="MobiDB-lite"/>
    </source>
</evidence>
<dbReference type="AlphaFoldDB" id="A0A507EEP0"/>
<evidence type="ECO:0000313" key="3">
    <source>
        <dbReference type="Proteomes" id="UP000318582"/>
    </source>
</evidence>
<feature type="region of interest" description="Disordered" evidence="1">
    <location>
        <begin position="357"/>
        <end position="422"/>
    </location>
</feature>